<dbReference type="SUPFAM" id="SSF143447">
    <property type="entry name" value="AMMECR1-like"/>
    <property type="match status" value="1"/>
</dbReference>
<evidence type="ECO:0000259" key="1">
    <source>
        <dbReference type="PROSITE" id="PS50848"/>
    </source>
</evidence>
<protein>
    <submittedName>
        <fullName evidence="3">DUF51 domain-containing protein</fullName>
    </submittedName>
</protein>
<dbReference type="AlphaFoldDB" id="D2VAT3"/>
<dbReference type="VEuPathDB" id="AmoebaDB:NAEGRDRAFT_65967"/>
<reference evidence="3 4" key="1">
    <citation type="journal article" date="2010" name="Cell">
        <title>The genome of Naegleria gruberi illuminates early eukaryotic versatility.</title>
        <authorList>
            <person name="Fritz-Laylin L.K."/>
            <person name="Prochnik S.E."/>
            <person name="Ginger M.L."/>
            <person name="Dacks J.B."/>
            <person name="Carpenter M.L."/>
            <person name="Field M.C."/>
            <person name="Kuo A."/>
            <person name="Paredez A."/>
            <person name="Chapman J."/>
            <person name="Pham J."/>
            <person name="Shu S."/>
            <person name="Neupane R."/>
            <person name="Cipriano M."/>
            <person name="Mancuso J."/>
            <person name="Tu H."/>
            <person name="Salamov A."/>
            <person name="Lindquist E."/>
            <person name="Shapiro H."/>
            <person name="Lucas S."/>
            <person name="Grigoriev I.V."/>
            <person name="Cande W.Z."/>
            <person name="Fulton C."/>
            <person name="Rokhsar D.S."/>
            <person name="Dawson S.C."/>
        </authorList>
    </citation>
    <scope>NUCLEOTIDE SEQUENCE [LARGE SCALE GENOMIC DNA]</scope>
    <source>
        <strain evidence="3 4">NEG-M</strain>
    </source>
</reference>
<dbReference type="OrthoDB" id="24630at2759"/>
<dbReference type="Proteomes" id="UP000006671">
    <property type="component" value="Unassembled WGS sequence"/>
</dbReference>
<organism evidence="4">
    <name type="scientific">Naegleria gruberi</name>
    <name type="common">Amoeba</name>
    <dbReference type="NCBI Taxonomy" id="5762"/>
    <lineage>
        <taxon>Eukaryota</taxon>
        <taxon>Discoba</taxon>
        <taxon>Heterolobosea</taxon>
        <taxon>Tetramitia</taxon>
        <taxon>Eutetramitia</taxon>
        <taxon>Vahlkampfiidae</taxon>
        <taxon>Naegleria</taxon>
    </lineage>
</organism>
<dbReference type="RefSeq" id="XP_002678879.1">
    <property type="nucleotide sequence ID" value="XM_002678833.1"/>
</dbReference>
<feature type="domain" description="AMMECR1" evidence="2">
    <location>
        <begin position="22"/>
        <end position="202"/>
    </location>
</feature>
<dbReference type="InParanoid" id="D2VAT3"/>
<dbReference type="Pfam" id="PF01871">
    <property type="entry name" value="AMMECR1"/>
    <property type="match status" value="1"/>
</dbReference>
<dbReference type="KEGG" id="ngr:NAEGRDRAFT_65967"/>
<feature type="domain" description="START" evidence="1">
    <location>
        <begin position="1"/>
        <end position="150"/>
    </location>
</feature>
<dbReference type="GeneID" id="8850545"/>
<sequence length="230" mass="26708">MWKKLNGEGGSKTISEEHSHLTVRHKYKMIVNYPIQVFYDVLRAYDFRYLWDNREAGREIVQIFNIPGKPQNQVLEYLVKKGNLIVSSRDLMTVNAEKYDEKTNTYLMIGKSADSFPKETKSEYVRTTVLFLGMKVSPIDENTYLPEVSKEQEWNQEETIHSLIRKTGYRGKITDSLLEIIDSERYQSSKASLTYDEYLQEKLNSSNSTKVDNAINTSRSLSSVNNDFDD</sequence>
<dbReference type="InterPro" id="IPR023393">
    <property type="entry name" value="START-like_dom_sf"/>
</dbReference>
<gene>
    <name evidence="3" type="ORF">NAEGRDRAFT_65967</name>
</gene>
<evidence type="ECO:0000313" key="3">
    <source>
        <dbReference type="EMBL" id="EFC46135.1"/>
    </source>
</evidence>
<evidence type="ECO:0000313" key="4">
    <source>
        <dbReference type="Proteomes" id="UP000006671"/>
    </source>
</evidence>
<dbReference type="STRING" id="5762.D2VAT3"/>
<dbReference type="PROSITE" id="PS50848">
    <property type="entry name" value="START"/>
    <property type="match status" value="1"/>
</dbReference>
<dbReference type="SUPFAM" id="SSF55961">
    <property type="entry name" value="Bet v1-like"/>
    <property type="match status" value="1"/>
</dbReference>
<keyword evidence="4" id="KW-1185">Reference proteome</keyword>
<dbReference type="PROSITE" id="PS51112">
    <property type="entry name" value="AMMECR1"/>
    <property type="match status" value="1"/>
</dbReference>
<dbReference type="Gene3D" id="3.30.530.20">
    <property type="match status" value="1"/>
</dbReference>
<dbReference type="InterPro" id="IPR002913">
    <property type="entry name" value="START_lipid-bd_dom"/>
</dbReference>
<name>D2VAT3_NAEGR</name>
<dbReference type="GO" id="GO:0008289">
    <property type="term" value="F:lipid binding"/>
    <property type="evidence" value="ECO:0007669"/>
    <property type="project" value="InterPro"/>
</dbReference>
<dbReference type="InterPro" id="IPR036071">
    <property type="entry name" value="AMMECR1_dom_sf"/>
</dbReference>
<dbReference type="PANTHER" id="PTHR13016">
    <property type="entry name" value="AMMECR1 HOMOLOG"/>
    <property type="match status" value="1"/>
</dbReference>
<dbReference type="eggNOG" id="KOG3274">
    <property type="taxonomic scope" value="Eukaryota"/>
</dbReference>
<dbReference type="InterPro" id="IPR023473">
    <property type="entry name" value="AMMECR1"/>
</dbReference>
<proteinExistence type="predicted"/>
<dbReference type="EMBL" id="GG738860">
    <property type="protein sequence ID" value="EFC46135.1"/>
    <property type="molecule type" value="Genomic_DNA"/>
</dbReference>
<dbReference type="PANTHER" id="PTHR13016:SF0">
    <property type="entry name" value="AMME SYNDROME CANDIDATE GENE 1 PROTEIN"/>
    <property type="match status" value="1"/>
</dbReference>
<accession>D2VAT3</accession>
<dbReference type="InterPro" id="IPR002733">
    <property type="entry name" value="AMMECR1_domain"/>
</dbReference>
<evidence type="ECO:0000259" key="2">
    <source>
        <dbReference type="PROSITE" id="PS51112"/>
    </source>
</evidence>